<gene>
    <name evidence="1" type="ORF">CTI12_AA280650</name>
</gene>
<organism evidence="1 2">
    <name type="scientific">Artemisia annua</name>
    <name type="common">Sweet wormwood</name>
    <dbReference type="NCBI Taxonomy" id="35608"/>
    <lineage>
        <taxon>Eukaryota</taxon>
        <taxon>Viridiplantae</taxon>
        <taxon>Streptophyta</taxon>
        <taxon>Embryophyta</taxon>
        <taxon>Tracheophyta</taxon>
        <taxon>Spermatophyta</taxon>
        <taxon>Magnoliopsida</taxon>
        <taxon>eudicotyledons</taxon>
        <taxon>Gunneridae</taxon>
        <taxon>Pentapetalae</taxon>
        <taxon>asterids</taxon>
        <taxon>campanulids</taxon>
        <taxon>Asterales</taxon>
        <taxon>Asteraceae</taxon>
        <taxon>Asteroideae</taxon>
        <taxon>Anthemideae</taxon>
        <taxon>Artemisiinae</taxon>
        <taxon>Artemisia</taxon>
    </lineage>
</organism>
<dbReference type="AlphaFoldDB" id="A0A2U1N7D8"/>
<accession>A0A2U1N7D8</accession>
<keyword evidence="2" id="KW-1185">Reference proteome</keyword>
<sequence length="188" mass="21160">MTGSNETPIVSLSDKLSAVTHHHLHTRVPVNLEFDDWNYASWQFFFEQLCDTYDVTKFIHGTNSGANTSTPARLTPEEQKVDKIILSWIFSTLSAPLQTRLVNARPKSAQVAWEFISDLVKDNKRSRTSALKTELRSIKLGSLTMEAYFQKIESIMTIFASLDSPVSDEDAVHYALDGLPDTYNQVCG</sequence>
<dbReference type="OrthoDB" id="1845088at2759"/>
<dbReference type="PANTHER" id="PTHR47481:SF41">
    <property type="entry name" value="COPIA-LIKE POLYPROTEIN_RETROTRANSPOSON"/>
    <property type="match status" value="1"/>
</dbReference>
<name>A0A2U1N7D8_ARTAN</name>
<comment type="caution">
    <text evidence="1">The sequence shown here is derived from an EMBL/GenBank/DDBJ whole genome shotgun (WGS) entry which is preliminary data.</text>
</comment>
<dbReference type="Pfam" id="PF14223">
    <property type="entry name" value="Retrotran_gag_2"/>
    <property type="match status" value="1"/>
</dbReference>
<protein>
    <recommendedName>
        <fullName evidence="3">Hybrid signal transduction histidine kinase M</fullName>
    </recommendedName>
</protein>
<dbReference type="EMBL" id="PKPP01003441">
    <property type="protein sequence ID" value="PWA69420.1"/>
    <property type="molecule type" value="Genomic_DNA"/>
</dbReference>
<evidence type="ECO:0000313" key="2">
    <source>
        <dbReference type="Proteomes" id="UP000245207"/>
    </source>
</evidence>
<proteinExistence type="predicted"/>
<dbReference type="PANTHER" id="PTHR47481">
    <property type="match status" value="1"/>
</dbReference>
<dbReference type="Proteomes" id="UP000245207">
    <property type="component" value="Unassembled WGS sequence"/>
</dbReference>
<reference evidence="1 2" key="1">
    <citation type="journal article" date="2018" name="Mol. Plant">
        <title>The genome of Artemisia annua provides insight into the evolution of Asteraceae family and artemisinin biosynthesis.</title>
        <authorList>
            <person name="Shen Q."/>
            <person name="Zhang L."/>
            <person name="Liao Z."/>
            <person name="Wang S."/>
            <person name="Yan T."/>
            <person name="Shi P."/>
            <person name="Liu M."/>
            <person name="Fu X."/>
            <person name="Pan Q."/>
            <person name="Wang Y."/>
            <person name="Lv Z."/>
            <person name="Lu X."/>
            <person name="Zhang F."/>
            <person name="Jiang W."/>
            <person name="Ma Y."/>
            <person name="Chen M."/>
            <person name="Hao X."/>
            <person name="Li L."/>
            <person name="Tang Y."/>
            <person name="Lv G."/>
            <person name="Zhou Y."/>
            <person name="Sun X."/>
            <person name="Brodelius P.E."/>
            <person name="Rose J.K.C."/>
            <person name="Tang K."/>
        </authorList>
    </citation>
    <scope>NUCLEOTIDE SEQUENCE [LARGE SCALE GENOMIC DNA]</scope>
    <source>
        <strain evidence="2">cv. Huhao1</strain>
        <tissue evidence="1">Leaf</tissue>
    </source>
</reference>
<evidence type="ECO:0000313" key="1">
    <source>
        <dbReference type="EMBL" id="PWA69420.1"/>
    </source>
</evidence>
<evidence type="ECO:0008006" key="3">
    <source>
        <dbReference type="Google" id="ProtNLM"/>
    </source>
</evidence>